<accession>A0A4R5Y5T2</accession>
<dbReference type="Proteomes" id="UP000294621">
    <property type="component" value="Unassembled WGS sequence"/>
</dbReference>
<keyword evidence="2" id="KW-0472">Membrane</keyword>
<evidence type="ECO:0000256" key="2">
    <source>
        <dbReference type="SAM" id="Phobius"/>
    </source>
</evidence>
<feature type="transmembrane region" description="Helical" evidence="2">
    <location>
        <begin position="20"/>
        <end position="43"/>
    </location>
</feature>
<dbReference type="OrthoDB" id="4479226at2"/>
<feature type="region of interest" description="Disordered" evidence="1">
    <location>
        <begin position="128"/>
        <end position="161"/>
    </location>
</feature>
<reference evidence="3 4" key="1">
    <citation type="submission" date="2019-03" db="EMBL/GenBank/DDBJ databases">
        <title>Genome Sequencing and Assembly of Various Microbes Isolated from Partially Reclaimed Soil and Acid Mine Drainage (AMD) Site.</title>
        <authorList>
            <person name="Steinbock B."/>
            <person name="Bechtold R."/>
            <person name="Sevigny J.L."/>
            <person name="Thomas D."/>
            <person name="Cuthill L.R."/>
            <person name="Aveiro Johannsen E.J."/>
            <person name="Thomas K."/>
            <person name="Ghosh A."/>
        </authorList>
    </citation>
    <scope>NUCLEOTIDE SEQUENCE [LARGE SCALE GENOMIC DNA]</scope>
    <source>
        <strain evidence="3 4">S-A1</strain>
    </source>
</reference>
<evidence type="ECO:0000313" key="3">
    <source>
        <dbReference type="EMBL" id="TDL39874.1"/>
    </source>
</evidence>
<dbReference type="EMBL" id="SMZQ01000002">
    <property type="protein sequence ID" value="TDL39874.1"/>
    <property type="molecule type" value="Genomic_DNA"/>
</dbReference>
<sequence length="161" mass="17826">MDPTPSPSPVQLIVDTGPAEWWQILAALGPLAVLLGALLAAFIGWNTLRQRTTADEKSLAQKREADNRAEWWKRTQWAIDSSMSDEPDRAKLGLRVMSVLAESTLAGPEELQIITSAWVDPLEVAEQTRTELGQQARPGRVDEGPEPGDNESTTKDEVRRR</sequence>
<dbReference type="AlphaFoldDB" id="A0A4R5Y5T2"/>
<keyword evidence="2" id="KW-0812">Transmembrane</keyword>
<protein>
    <submittedName>
        <fullName evidence="3">Uncharacterized protein</fullName>
    </submittedName>
</protein>
<evidence type="ECO:0000313" key="4">
    <source>
        <dbReference type="Proteomes" id="UP000294621"/>
    </source>
</evidence>
<evidence type="ECO:0000256" key="1">
    <source>
        <dbReference type="SAM" id="MobiDB-lite"/>
    </source>
</evidence>
<feature type="compositionally biased region" description="Basic and acidic residues" evidence="1">
    <location>
        <begin position="152"/>
        <end position="161"/>
    </location>
</feature>
<comment type="caution">
    <text evidence="3">The sequence shown here is derived from an EMBL/GenBank/DDBJ whole genome shotgun (WGS) entry which is preliminary data.</text>
</comment>
<keyword evidence="2" id="KW-1133">Transmembrane helix</keyword>
<name>A0A4R5Y5T2_9MICC</name>
<proteinExistence type="predicted"/>
<organism evidence="3 4">
    <name type="scientific">Arthrobacter nitrophenolicus</name>
    <dbReference type="NCBI Taxonomy" id="683150"/>
    <lineage>
        <taxon>Bacteria</taxon>
        <taxon>Bacillati</taxon>
        <taxon>Actinomycetota</taxon>
        <taxon>Actinomycetes</taxon>
        <taxon>Micrococcales</taxon>
        <taxon>Micrococcaceae</taxon>
        <taxon>Arthrobacter</taxon>
    </lineage>
</organism>
<dbReference type="RefSeq" id="WP_133347056.1">
    <property type="nucleotide sequence ID" value="NZ_SMZQ01000002.1"/>
</dbReference>
<gene>
    <name evidence="3" type="ORF">E2R57_05270</name>
</gene>